<feature type="transmembrane region" description="Helical" evidence="1">
    <location>
        <begin position="97"/>
        <end position="116"/>
    </location>
</feature>
<keyword evidence="1" id="KW-0472">Membrane</keyword>
<gene>
    <name evidence="2" type="ORF">BOLC9T53083H</name>
</gene>
<name>A0A3P6DK14_BRAOL</name>
<organism evidence="2">
    <name type="scientific">Brassica oleracea</name>
    <name type="common">Wild cabbage</name>
    <dbReference type="NCBI Taxonomy" id="3712"/>
    <lineage>
        <taxon>Eukaryota</taxon>
        <taxon>Viridiplantae</taxon>
        <taxon>Streptophyta</taxon>
        <taxon>Embryophyta</taxon>
        <taxon>Tracheophyta</taxon>
        <taxon>Spermatophyta</taxon>
        <taxon>Magnoliopsida</taxon>
        <taxon>eudicotyledons</taxon>
        <taxon>Gunneridae</taxon>
        <taxon>Pentapetalae</taxon>
        <taxon>rosids</taxon>
        <taxon>malvids</taxon>
        <taxon>Brassicales</taxon>
        <taxon>Brassicaceae</taxon>
        <taxon>Brassiceae</taxon>
        <taxon>Brassica</taxon>
    </lineage>
</organism>
<dbReference type="AlphaFoldDB" id="A0A3P6DK14"/>
<dbReference type="EMBL" id="LR031875">
    <property type="protein sequence ID" value="VDD27760.1"/>
    <property type="molecule type" value="Genomic_DNA"/>
</dbReference>
<proteinExistence type="predicted"/>
<evidence type="ECO:0000313" key="2">
    <source>
        <dbReference type="EMBL" id="VDD27760.1"/>
    </source>
</evidence>
<accession>A0A3P6DK14</accession>
<reference evidence="2" key="1">
    <citation type="submission" date="2018-11" db="EMBL/GenBank/DDBJ databases">
        <authorList>
            <consortium name="Genoscope - CEA"/>
            <person name="William W."/>
        </authorList>
    </citation>
    <scope>NUCLEOTIDE SEQUENCE</scope>
</reference>
<evidence type="ECO:0000256" key="1">
    <source>
        <dbReference type="SAM" id="Phobius"/>
    </source>
</evidence>
<feature type="transmembrane region" description="Helical" evidence="1">
    <location>
        <begin position="122"/>
        <end position="145"/>
    </location>
</feature>
<protein>
    <submittedName>
        <fullName evidence="2">Uncharacterized protein</fullName>
    </submittedName>
</protein>
<sequence length="167" mass="18988">MYFLHASLSEVNNSTKNLLIQRLTAYLKSSNLHVESVSIRNATTYVSFQNLKVDIFVFPLGKENFTQQELDVVSFDLGKELYKAPAILGSYYFMSDMYIYFHGASLVVCFVTVMIFETDAMIIKAVSSGCAALLMFLTAAIVYVLRKKVIVVREAREHNAERAFNWI</sequence>
<keyword evidence="1" id="KW-1133">Transmembrane helix</keyword>
<keyword evidence="1" id="KW-0812">Transmembrane</keyword>